<evidence type="ECO:0000313" key="3">
    <source>
        <dbReference type="EMBL" id="PAB59375.1"/>
    </source>
</evidence>
<keyword evidence="1" id="KW-0732">Signal</keyword>
<evidence type="ECO:0000259" key="2">
    <source>
        <dbReference type="Pfam" id="PF07833"/>
    </source>
</evidence>
<dbReference type="RefSeq" id="WP_095133755.1">
    <property type="nucleotide sequence ID" value="NZ_NIBG01000008.1"/>
</dbReference>
<dbReference type="OrthoDB" id="9769314at2"/>
<reference evidence="3 4" key="1">
    <citation type="submission" date="2017-06" db="EMBL/GenBank/DDBJ databases">
        <title>Draft genome sequence of anaerobic fermentative bacterium Anaeromicrobium sediminis DY2726D isolated from West Pacific Ocean sediments.</title>
        <authorList>
            <person name="Zeng X."/>
        </authorList>
    </citation>
    <scope>NUCLEOTIDE SEQUENCE [LARGE SCALE GENOMIC DNA]</scope>
    <source>
        <strain evidence="3 4">DY2726D</strain>
    </source>
</reference>
<dbReference type="EMBL" id="NIBG01000008">
    <property type="protein sequence ID" value="PAB59375.1"/>
    <property type="molecule type" value="Genomic_DNA"/>
</dbReference>
<proteinExistence type="predicted"/>
<feature type="chain" id="PRO_5012808808" description="Copper amine oxidase-like N-terminal domain-containing protein" evidence="1">
    <location>
        <begin position="22"/>
        <end position="425"/>
    </location>
</feature>
<evidence type="ECO:0000256" key="1">
    <source>
        <dbReference type="SAM" id="SignalP"/>
    </source>
</evidence>
<dbReference type="Gene3D" id="3.30.457.10">
    <property type="entry name" value="Copper amine oxidase-like, N-terminal domain"/>
    <property type="match status" value="1"/>
</dbReference>
<dbReference type="AlphaFoldDB" id="A0A267MKG6"/>
<dbReference type="InterPro" id="IPR036582">
    <property type="entry name" value="Mao_N_sf"/>
</dbReference>
<organism evidence="3 4">
    <name type="scientific">Anaeromicrobium sediminis</name>
    <dbReference type="NCBI Taxonomy" id="1478221"/>
    <lineage>
        <taxon>Bacteria</taxon>
        <taxon>Bacillati</taxon>
        <taxon>Bacillota</taxon>
        <taxon>Clostridia</taxon>
        <taxon>Peptostreptococcales</taxon>
        <taxon>Thermotaleaceae</taxon>
        <taxon>Anaeromicrobium</taxon>
    </lineage>
</organism>
<accession>A0A267MKG6</accession>
<protein>
    <recommendedName>
        <fullName evidence="2">Copper amine oxidase-like N-terminal domain-containing protein</fullName>
    </recommendedName>
</protein>
<gene>
    <name evidence="3" type="ORF">CCE28_10980</name>
</gene>
<comment type="caution">
    <text evidence="3">The sequence shown here is derived from an EMBL/GenBank/DDBJ whole genome shotgun (WGS) entry which is preliminary data.</text>
</comment>
<evidence type="ECO:0000313" key="4">
    <source>
        <dbReference type="Proteomes" id="UP000216024"/>
    </source>
</evidence>
<dbReference type="Pfam" id="PF07833">
    <property type="entry name" value="Cu_amine_oxidN1"/>
    <property type="match status" value="1"/>
</dbReference>
<keyword evidence="4" id="KW-1185">Reference proteome</keyword>
<dbReference type="InterPro" id="IPR012854">
    <property type="entry name" value="Cu_amine_oxidase-like_N"/>
</dbReference>
<name>A0A267MKG6_9FIRM</name>
<sequence>MKKILSMILGVSLLFSNVAFASSGNHIDRVPPVKVDYKFVNSNAPKLKIEEDTSNEFTSEEQRFTIRLNNAKWYDESIEMINKYATCNISGSKIKIDKKGSTSARVTITRSSNNTDKKAVFTIPLFVEITDPGNVTVTIQSSSLVSPGEYTFAKAIDTKSNLKKDLPHVYPGFEFSKDDATFIRISESSNNEFTKNQKFRLKLDNGTWNYSEVIKNIKASDNNIKVISIDNIDENTLEFNIIKDSSNKVSFIDIPIISTVLEKGDAKVTIIPVKSSMTKNTYYYAFMDKVAPVKPKIEINLFMNKKDVSIENPDGKNTIQLNVAPYNLTGTTMIPVTGIIDNLDANVKWNGETRQITITDGNNTFIILTLDSNYALVNGEKIELSQAPMIINGRTLIPLRFVSENLGCEVKWYEDEEKITILKMK</sequence>
<dbReference type="SUPFAM" id="SSF55383">
    <property type="entry name" value="Copper amine oxidase, domain N"/>
    <property type="match status" value="2"/>
</dbReference>
<dbReference type="Proteomes" id="UP000216024">
    <property type="component" value="Unassembled WGS sequence"/>
</dbReference>
<feature type="signal peptide" evidence="1">
    <location>
        <begin position="1"/>
        <end position="21"/>
    </location>
</feature>
<feature type="domain" description="Copper amine oxidase-like N-terminal" evidence="2">
    <location>
        <begin position="317"/>
        <end position="421"/>
    </location>
</feature>